<keyword evidence="1" id="KW-0812">Transmembrane</keyword>
<keyword evidence="1" id="KW-1133">Transmembrane helix</keyword>
<gene>
    <name evidence="2" type="ORF">M0R45_019760</name>
</gene>
<comment type="caution">
    <text evidence="2">The sequence shown here is derived from an EMBL/GenBank/DDBJ whole genome shotgun (WGS) entry which is preliminary data.</text>
</comment>
<feature type="transmembrane region" description="Helical" evidence="1">
    <location>
        <begin position="45"/>
        <end position="70"/>
    </location>
</feature>
<dbReference type="AlphaFoldDB" id="A0AAW1X6S4"/>
<organism evidence="2 3">
    <name type="scientific">Rubus argutus</name>
    <name type="common">Southern blackberry</name>
    <dbReference type="NCBI Taxonomy" id="59490"/>
    <lineage>
        <taxon>Eukaryota</taxon>
        <taxon>Viridiplantae</taxon>
        <taxon>Streptophyta</taxon>
        <taxon>Embryophyta</taxon>
        <taxon>Tracheophyta</taxon>
        <taxon>Spermatophyta</taxon>
        <taxon>Magnoliopsida</taxon>
        <taxon>eudicotyledons</taxon>
        <taxon>Gunneridae</taxon>
        <taxon>Pentapetalae</taxon>
        <taxon>rosids</taxon>
        <taxon>fabids</taxon>
        <taxon>Rosales</taxon>
        <taxon>Rosaceae</taxon>
        <taxon>Rosoideae</taxon>
        <taxon>Rosoideae incertae sedis</taxon>
        <taxon>Rubus</taxon>
    </lineage>
</organism>
<evidence type="ECO:0000313" key="2">
    <source>
        <dbReference type="EMBL" id="KAK9932525.1"/>
    </source>
</evidence>
<name>A0AAW1X6S4_RUBAR</name>
<dbReference type="Proteomes" id="UP001457282">
    <property type="component" value="Unassembled WGS sequence"/>
</dbReference>
<keyword evidence="1" id="KW-0472">Membrane</keyword>
<evidence type="ECO:0000256" key="1">
    <source>
        <dbReference type="SAM" id="Phobius"/>
    </source>
</evidence>
<protein>
    <submittedName>
        <fullName evidence="2">Uncharacterized protein</fullName>
    </submittedName>
</protein>
<sequence length="76" mass="8602">MFFFSYASRSGPSCCSGGGGPCGVGVDEELGEWQGRRRHDEMRRLIWLLTAPRVCGVWVIGMVCTVYWAWLFLLQL</sequence>
<dbReference type="EMBL" id="JBEDUW010000004">
    <property type="protein sequence ID" value="KAK9932525.1"/>
    <property type="molecule type" value="Genomic_DNA"/>
</dbReference>
<keyword evidence="3" id="KW-1185">Reference proteome</keyword>
<evidence type="ECO:0000313" key="3">
    <source>
        <dbReference type="Proteomes" id="UP001457282"/>
    </source>
</evidence>
<proteinExistence type="predicted"/>
<accession>A0AAW1X6S4</accession>
<reference evidence="2 3" key="1">
    <citation type="journal article" date="2023" name="G3 (Bethesda)">
        <title>A chromosome-length genome assembly and annotation of blackberry (Rubus argutus, cv. 'Hillquist').</title>
        <authorList>
            <person name="Bruna T."/>
            <person name="Aryal R."/>
            <person name="Dudchenko O."/>
            <person name="Sargent D.J."/>
            <person name="Mead D."/>
            <person name="Buti M."/>
            <person name="Cavallini A."/>
            <person name="Hytonen T."/>
            <person name="Andres J."/>
            <person name="Pham M."/>
            <person name="Weisz D."/>
            <person name="Mascagni F."/>
            <person name="Usai G."/>
            <person name="Natali L."/>
            <person name="Bassil N."/>
            <person name="Fernandez G.E."/>
            <person name="Lomsadze A."/>
            <person name="Armour M."/>
            <person name="Olukolu B."/>
            <person name="Poorten T."/>
            <person name="Britton C."/>
            <person name="Davik J."/>
            <person name="Ashrafi H."/>
            <person name="Aiden E.L."/>
            <person name="Borodovsky M."/>
            <person name="Worthington M."/>
        </authorList>
    </citation>
    <scope>NUCLEOTIDE SEQUENCE [LARGE SCALE GENOMIC DNA]</scope>
    <source>
        <strain evidence="2">PI 553951</strain>
    </source>
</reference>